<name>A0A1M7L4F4_9HYPH</name>
<dbReference type="Proteomes" id="UP000186002">
    <property type="component" value="Unassembled WGS sequence"/>
</dbReference>
<evidence type="ECO:0000313" key="1">
    <source>
        <dbReference type="EMBL" id="SHM72671.1"/>
    </source>
</evidence>
<keyword evidence="2" id="KW-1185">Reference proteome</keyword>
<dbReference type="OrthoDB" id="9800296at2"/>
<evidence type="ECO:0008006" key="3">
    <source>
        <dbReference type="Google" id="ProtNLM"/>
    </source>
</evidence>
<dbReference type="AlphaFoldDB" id="A0A1M7L4F4"/>
<dbReference type="STRING" id="735517.SAMN05444272_3065"/>
<protein>
    <recommendedName>
        <fullName evidence="3">Cytoplasmic protein</fullName>
    </recommendedName>
</protein>
<accession>A0A1M7L4F4</accession>
<reference evidence="1 2" key="1">
    <citation type="submission" date="2016-11" db="EMBL/GenBank/DDBJ databases">
        <authorList>
            <person name="Jaros S."/>
            <person name="Januszkiewicz K."/>
            <person name="Wedrychowicz H."/>
        </authorList>
    </citation>
    <scope>NUCLEOTIDE SEQUENCE [LARGE SCALE GENOMIC DNA]</scope>
    <source>
        <strain evidence="1 2">DSM 22153</strain>
    </source>
</reference>
<evidence type="ECO:0000313" key="2">
    <source>
        <dbReference type="Proteomes" id="UP000186002"/>
    </source>
</evidence>
<gene>
    <name evidence="1" type="ORF">SAMN05444272_3065</name>
</gene>
<dbReference type="RefSeq" id="WP_073014182.1">
    <property type="nucleotide sequence ID" value="NZ_FRBW01000003.1"/>
</dbReference>
<dbReference type="EMBL" id="FRBW01000003">
    <property type="protein sequence ID" value="SHM72671.1"/>
    <property type="molecule type" value="Genomic_DNA"/>
</dbReference>
<proteinExistence type="predicted"/>
<sequence>MNPDAVVAAHKLSTRQRQRYQNDTQVGCFYCEAVFLAKEIEEWCNEIGEREVTAMCPRCGIDSVISIQEVAELGVSGEEFPKLLKAMSRRWFRQ</sequence>
<organism evidence="1 2">
    <name type="scientific">Roseibium suaedae</name>
    <dbReference type="NCBI Taxonomy" id="735517"/>
    <lineage>
        <taxon>Bacteria</taxon>
        <taxon>Pseudomonadati</taxon>
        <taxon>Pseudomonadota</taxon>
        <taxon>Alphaproteobacteria</taxon>
        <taxon>Hyphomicrobiales</taxon>
        <taxon>Stappiaceae</taxon>
        <taxon>Roseibium</taxon>
    </lineage>
</organism>